<feature type="region of interest" description="Disordered" evidence="1">
    <location>
        <begin position="71"/>
        <end position="90"/>
    </location>
</feature>
<proteinExistence type="predicted"/>
<dbReference type="OrthoDB" id="73988at2"/>
<reference evidence="2 3" key="1">
    <citation type="submission" date="2018-01" db="EMBL/GenBank/DDBJ databases">
        <title>Deinococcus koreensis sp. nov., a radiation-resistant bacterium isolated from river water.</title>
        <authorList>
            <person name="Choi A."/>
        </authorList>
    </citation>
    <scope>NUCLEOTIDE SEQUENCE [LARGE SCALE GENOMIC DNA]</scope>
    <source>
        <strain evidence="2 3">SJW1-2</strain>
    </source>
</reference>
<protein>
    <submittedName>
        <fullName evidence="2">Uncharacterized protein</fullName>
    </submittedName>
</protein>
<feature type="region of interest" description="Disordered" evidence="1">
    <location>
        <begin position="286"/>
        <end position="308"/>
    </location>
</feature>
<dbReference type="Proteomes" id="UP000236379">
    <property type="component" value="Unassembled WGS sequence"/>
</dbReference>
<evidence type="ECO:0000256" key="1">
    <source>
        <dbReference type="SAM" id="MobiDB-lite"/>
    </source>
</evidence>
<dbReference type="AlphaFoldDB" id="A0A2K3V010"/>
<feature type="compositionally biased region" description="Low complexity" evidence="1">
    <location>
        <begin position="35"/>
        <end position="44"/>
    </location>
</feature>
<dbReference type="Pfam" id="PF18944">
    <property type="entry name" value="DUF5691"/>
    <property type="match status" value="1"/>
</dbReference>
<dbReference type="RefSeq" id="WP_103312548.1">
    <property type="nucleotide sequence ID" value="NZ_PPPD01000001.1"/>
</dbReference>
<evidence type="ECO:0000313" key="2">
    <source>
        <dbReference type="EMBL" id="PNY82113.1"/>
    </source>
</evidence>
<gene>
    <name evidence="2" type="ORF">CVO96_12695</name>
</gene>
<organism evidence="2 3">
    <name type="scientific">Deinococcus koreensis</name>
    <dbReference type="NCBI Taxonomy" id="2054903"/>
    <lineage>
        <taxon>Bacteria</taxon>
        <taxon>Thermotogati</taxon>
        <taxon>Deinococcota</taxon>
        <taxon>Deinococci</taxon>
        <taxon>Deinococcales</taxon>
        <taxon>Deinococcaceae</taxon>
        <taxon>Deinococcus</taxon>
    </lineage>
</organism>
<accession>A0A2K3V010</accession>
<keyword evidence="3" id="KW-1185">Reference proteome</keyword>
<evidence type="ECO:0000313" key="3">
    <source>
        <dbReference type="Proteomes" id="UP000236379"/>
    </source>
</evidence>
<sequence>MSDLGDLLALALVGTARGALPSSALPSPAQPSPGPQALAQASAGLTRPDPEGTLLARAALLTLAHRAGRLPDQAADLPPPAPAETRPEAPPSAAQYLPLVMGTPQLPEWLGLCARAGWRVPAAQLPALLDLARHDTGLRERLRPVLGERGTWLAGFSPEWRFVPATLDDGAWTDATEAGREALFRSLRGRDPHSGRDLLAARLPSERASSRKRLLGALLETLTPDDADLEPLLDSLLDDRSEDVRTLARRALQRLPSSAYNARMAGRLAALVQVGRPGVLGRLTGQTPFTLTLPSGPDPDGRRDGLDPGLGASGLLGQLLGATHPQALLTALNLPPAHAVALARQHEAGEELAASTIATGHRALAAALLPLFPNDPGLLLLGPPEGLRVAVGQALRAADAERLWPLLEALPAPWPADLTPPLWEALRRSLRGVPYLSAWPYRWREIYSLTMERADPHTVLTASSPDDLTPFAQQLLSELRGTFDLRVAMQREFKETHP</sequence>
<dbReference type="InterPro" id="IPR043746">
    <property type="entry name" value="DUF5691"/>
</dbReference>
<feature type="region of interest" description="Disordered" evidence="1">
    <location>
        <begin position="21"/>
        <end position="47"/>
    </location>
</feature>
<dbReference type="EMBL" id="PPPD01000001">
    <property type="protein sequence ID" value="PNY82113.1"/>
    <property type="molecule type" value="Genomic_DNA"/>
</dbReference>
<name>A0A2K3V010_9DEIO</name>
<comment type="caution">
    <text evidence="2">The sequence shown here is derived from an EMBL/GenBank/DDBJ whole genome shotgun (WGS) entry which is preliminary data.</text>
</comment>